<dbReference type="PANTHER" id="PTHR45431">
    <property type="entry name" value="RHODANESE-LIKE DOMAIN-CONTAINING PROTEIN 15, CHLOROPLASTIC"/>
    <property type="match status" value="1"/>
</dbReference>
<dbReference type="InterPro" id="IPR036873">
    <property type="entry name" value="Rhodanese-like_dom_sf"/>
</dbReference>
<dbReference type="PANTHER" id="PTHR45431:SF3">
    <property type="entry name" value="RHODANESE-LIKE DOMAIN-CONTAINING PROTEIN 15, CHLOROPLASTIC"/>
    <property type="match status" value="1"/>
</dbReference>
<organism evidence="2 3">
    <name type="scientific">Persicobacter psychrovividus</name>
    <dbReference type="NCBI Taxonomy" id="387638"/>
    <lineage>
        <taxon>Bacteria</taxon>
        <taxon>Pseudomonadati</taxon>
        <taxon>Bacteroidota</taxon>
        <taxon>Cytophagia</taxon>
        <taxon>Cytophagales</taxon>
        <taxon>Persicobacteraceae</taxon>
        <taxon>Persicobacter</taxon>
    </lineage>
</organism>
<name>A0ABN6LEH1_9BACT</name>
<feature type="domain" description="Rhodanese" evidence="1">
    <location>
        <begin position="20"/>
        <end position="105"/>
    </location>
</feature>
<gene>
    <name evidence="2" type="ORF">PEPS_38730</name>
</gene>
<dbReference type="RefSeq" id="WP_332920291.1">
    <property type="nucleotide sequence ID" value="NZ_AP025295.1"/>
</dbReference>
<accession>A0ABN6LEH1</accession>
<dbReference type="PROSITE" id="PS50206">
    <property type="entry name" value="RHODANESE_3"/>
    <property type="match status" value="1"/>
</dbReference>
<dbReference type="CDD" id="cd00158">
    <property type="entry name" value="RHOD"/>
    <property type="match status" value="1"/>
</dbReference>
<reference evidence="2 3" key="1">
    <citation type="submission" date="2021-12" db="EMBL/GenBank/DDBJ databases">
        <title>Genome sequencing of bacteria with rrn-lacking chromosome and rrn-plasmid.</title>
        <authorList>
            <person name="Anda M."/>
            <person name="Iwasaki W."/>
        </authorList>
    </citation>
    <scope>NUCLEOTIDE SEQUENCE [LARGE SCALE GENOMIC DNA]</scope>
    <source>
        <strain evidence="2 3">NBRC 101262</strain>
        <plasmid evidence="2 3">pPP3</plasmid>
    </source>
</reference>
<dbReference type="Pfam" id="PF00581">
    <property type="entry name" value="Rhodanese"/>
    <property type="match status" value="1"/>
</dbReference>
<proteinExistence type="predicted"/>
<dbReference type="Proteomes" id="UP001354989">
    <property type="component" value="Plasmid pPP3"/>
</dbReference>
<evidence type="ECO:0000259" key="1">
    <source>
        <dbReference type="PROSITE" id="PS50206"/>
    </source>
</evidence>
<dbReference type="Gene3D" id="3.40.250.10">
    <property type="entry name" value="Rhodanese-like domain"/>
    <property type="match status" value="1"/>
</dbReference>
<dbReference type="InterPro" id="IPR052367">
    <property type="entry name" value="Thiosulfate_ST/Rhodanese-like"/>
</dbReference>
<sequence>MFGFLKGLFGSKGPDVKELKEEGAIFLDVRTAEEYRKGHVKGAMNIPLDILDSQLKKLKSKNKAIVVYCQSGKRAKTAQSMLESAGVETVVNGGNWQRLSIKLSN</sequence>
<evidence type="ECO:0000313" key="3">
    <source>
        <dbReference type="Proteomes" id="UP001354989"/>
    </source>
</evidence>
<keyword evidence="2" id="KW-0614">Plasmid</keyword>
<keyword evidence="3" id="KW-1185">Reference proteome</keyword>
<dbReference type="InterPro" id="IPR001763">
    <property type="entry name" value="Rhodanese-like_dom"/>
</dbReference>
<dbReference type="EMBL" id="AP025295">
    <property type="protein sequence ID" value="BDD01593.1"/>
    <property type="molecule type" value="Genomic_DNA"/>
</dbReference>
<dbReference type="SMART" id="SM00450">
    <property type="entry name" value="RHOD"/>
    <property type="match status" value="1"/>
</dbReference>
<geneLocation type="plasmid" evidence="2 3">
    <name>pPP3</name>
</geneLocation>
<protein>
    <recommendedName>
        <fullName evidence="1">Rhodanese domain-containing protein</fullName>
    </recommendedName>
</protein>
<dbReference type="SUPFAM" id="SSF52821">
    <property type="entry name" value="Rhodanese/Cell cycle control phosphatase"/>
    <property type="match status" value="1"/>
</dbReference>
<evidence type="ECO:0000313" key="2">
    <source>
        <dbReference type="EMBL" id="BDD01593.1"/>
    </source>
</evidence>